<gene>
    <name evidence="2" type="ORF">FKW44_013808</name>
</gene>
<evidence type="ECO:0000256" key="1">
    <source>
        <dbReference type="SAM" id="MobiDB-lite"/>
    </source>
</evidence>
<sequence>MTLPTPAVVQAPSDAEDGDKSSIWSGLHIGFFTDLGNSFLRSLGLLGSSKKRSRNEVEEEEESMDYSGDCCFGMNGKRFRQGFDDIDEE</sequence>
<organism evidence="2 3">
    <name type="scientific">Caligus rogercresseyi</name>
    <name type="common">Sea louse</name>
    <dbReference type="NCBI Taxonomy" id="217165"/>
    <lineage>
        <taxon>Eukaryota</taxon>
        <taxon>Metazoa</taxon>
        <taxon>Ecdysozoa</taxon>
        <taxon>Arthropoda</taxon>
        <taxon>Crustacea</taxon>
        <taxon>Multicrustacea</taxon>
        <taxon>Hexanauplia</taxon>
        <taxon>Copepoda</taxon>
        <taxon>Siphonostomatoida</taxon>
        <taxon>Caligidae</taxon>
        <taxon>Caligus</taxon>
    </lineage>
</organism>
<proteinExistence type="predicted"/>
<accession>A0A7T8GY37</accession>
<keyword evidence="3" id="KW-1185">Reference proteome</keyword>
<evidence type="ECO:0000313" key="3">
    <source>
        <dbReference type="Proteomes" id="UP000595437"/>
    </source>
</evidence>
<name>A0A7T8GY37_CALRO</name>
<protein>
    <submittedName>
        <fullName evidence="2">Uncharacterized protein</fullName>
    </submittedName>
</protein>
<dbReference type="EMBL" id="CP045898">
    <property type="protein sequence ID" value="QQP39934.1"/>
    <property type="molecule type" value="Genomic_DNA"/>
</dbReference>
<dbReference type="Proteomes" id="UP000595437">
    <property type="component" value="Chromosome 9"/>
</dbReference>
<feature type="region of interest" description="Disordered" evidence="1">
    <location>
        <begin position="1"/>
        <end position="20"/>
    </location>
</feature>
<evidence type="ECO:0000313" key="2">
    <source>
        <dbReference type="EMBL" id="QQP39934.1"/>
    </source>
</evidence>
<dbReference type="AlphaFoldDB" id="A0A7T8GY37"/>
<reference evidence="3" key="1">
    <citation type="submission" date="2021-01" db="EMBL/GenBank/DDBJ databases">
        <title>Caligus Genome Assembly.</title>
        <authorList>
            <person name="Gallardo-Escarate C."/>
        </authorList>
    </citation>
    <scope>NUCLEOTIDE SEQUENCE [LARGE SCALE GENOMIC DNA]</scope>
</reference>